<protein>
    <submittedName>
        <fullName evidence="2">Uncharacterized protein</fullName>
    </submittedName>
</protein>
<keyword evidence="1" id="KW-0812">Transmembrane</keyword>
<accession>A0A367YRK9</accession>
<evidence type="ECO:0000313" key="3">
    <source>
        <dbReference type="Proteomes" id="UP000252770"/>
    </source>
</evidence>
<keyword evidence="1" id="KW-0472">Membrane</keyword>
<dbReference type="AlphaFoldDB" id="A0A367YRK9"/>
<dbReference type="Proteomes" id="UP000252770">
    <property type="component" value="Unassembled WGS sequence"/>
</dbReference>
<keyword evidence="1" id="KW-1133">Transmembrane helix</keyword>
<sequence>MDDLPAPAVVPETRAPLRPRTVLLLGALVVLTVVACVLVVVLTQPPEVPAVPVPHRPIG</sequence>
<proteinExistence type="predicted"/>
<feature type="transmembrane region" description="Helical" evidence="1">
    <location>
        <begin position="22"/>
        <end position="42"/>
    </location>
</feature>
<dbReference type="RefSeq" id="WP_114127496.1">
    <property type="nucleotide sequence ID" value="NZ_QOUI01000010.1"/>
</dbReference>
<dbReference type="EMBL" id="QOUI01000010">
    <property type="protein sequence ID" value="RCK68526.1"/>
    <property type="molecule type" value="Genomic_DNA"/>
</dbReference>
<keyword evidence="3" id="KW-1185">Reference proteome</keyword>
<name>A0A367YRK9_9ACTN</name>
<gene>
    <name evidence="2" type="ORF">DT076_14865</name>
</gene>
<organism evidence="2 3">
    <name type="scientific">Desertihabitans brevis</name>
    <dbReference type="NCBI Taxonomy" id="2268447"/>
    <lineage>
        <taxon>Bacteria</taxon>
        <taxon>Bacillati</taxon>
        <taxon>Actinomycetota</taxon>
        <taxon>Actinomycetes</taxon>
        <taxon>Propionibacteriales</taxon>
        <taxon>Propionibacteriaceae</taxon>
        <taxon>Desertihabitans</taxon>
    </lineage>
</organism>
<reference evidence="2 3" key="1">
    <citation type="submission" date="2018-07" db="EMBL/GenBank/DDBJ databases">
        <title>Desertimonas flava gen. nov. sp. nov.</title>
        <authorList>
            <person name="Liu S."/>
        </authorList>
    </citation>
    <scope>NUCLEOTIDE SEQUENCE [LARGE SCALE GENOMIC DNA]</scope>
    <source>
        <strain evidence="2 3">16Sb5-5</strain>
    </source>
</reference>
<evidence type="ECO:0000256" key="1">
    <source>
        <dbReference type="SAM" id="Phobius"/>
    </source>
</evidence>
<comment type="caution">
    <text evidence="2">The sequence shown here is derived from an EMBL/GenBank/DDBJ whole genome shotgun (WGS) entry which is preliminary data.</text>
</comment>
<evidence type="ECO:0000313" key="2">
    <source>
        <dbReference type="EMBL" id="RCK68526.1"/>
    </source>
</evidence>